<dbReference type="InterPro" id="IPR002661">
    <property type="entry name" value="Ribosome_recyc_fac"/>
</dbReference>
<dbReference type="EMBL" id="MFAM01000052">
    <property type="protein sequence ID" value="OGD78296.1"/>
    <property type="molecule type" value="Genomic_DNA"/>
</dbReference>
<comment type="subcellular location">
    <subcellularLocation>
        <location evidence="3">Cytoplasm</location>
    </subcellularLocation>
</comment>
<comment type="caution">
    <text evidence="5">The sequence shown here is derived from an EMBL/GenBank/DDBJ whole genome shotgun (WGS) entry which is preliminary data.</text>
</comment>
<dbReference type="Proteomes" id="UP000176682">
    <property type="component" value="Unassembled WGS sequence"/>
</dbReference>
<keyword evidence="2 3" id="KW-0648">Protein biosynthesis</keyword>
<dbReference type="HAMAP" id="MF_00040">
    <property type="entry name" value="RRF"/>
    <property type="match status" value="1"/>
</dbReference>
<evidence type="ECO:0000313" key="5">
    <source>
        <dbReference type="EMBL" id="OGD78296.1"/>
    </source>
</evidence>
<accession>A0A1F5FFB5</accession>
<name>A0A1F5FFB5_9BACT</name>
<reference evidence="5 6" key="1">
    <citation type="journal article" date="2016" name="Nat. Commun.">
        <title>Thousands of microbial genomes shed light on interconnected biogeochemical processes in an aquifer system.</title>
        <authorList>
            <person name="Anantharaman K."/>
            <person name="Brown C.T."/>
            <person name="Hug L.A."/>
            <person name="Sharon I."/>
            <person name="Castelle C.J."/>
            <person name="Probst A.J."/>
            <person name="Thomas B.C."/>
            <person name="Singh A."/>
            <person name="Wilkins M.J."/>
            <person name="Karaoz U."/>
            <person name="Brodie E.L."/>
            <person name="Williams K.H."/>
            <person name="Hubbard S.S."/>
            <person name="Banfield J.F."/>
        </authorList>
    </citation>
    <scope>NUCLEOTIDE SEQUENCE [LARGE SCALE GENOMIC DNA]</scope>
</reference>
<sequence>MEETILNGAKNKFEKVLAVVAEDLATIRVGGAKPSMVENVSVEAYGQRMKLLELANISTPDPQQILIQPWDKSMIRNIEKGIIEANLGLMPNVSGEIVRIMVPPLNEERRGEFVKLAKQKLEGGRILLRQARVEVREDIDHQKEAPGVSEDDIKNWHEKLQKMVDEYGDKLEQMEIEKVKEIMKV</sequence>
<dbReference type="Pfam" id="PF01765">
    <property type="entry name" value="RRF"/>
    <property type="match status" value="1"/>
</dbReference>
<dbReference type="GO" id="GO:0006415">
    <property type="term" value="P:translational termination"/>
    <property type="evidence" value="ECO:0007669"/>
    <property type="project" value="UniProtKB-UniRule"/>
</dbReference>
<proteinExistence type="inferred from homology"/>
<evidence type="ECO:0000313" key="6">
    <source>
        <dbReference type="Proteomes" id="UP000176682"/>
    </source>
</evidence>
<keyword evidence="3" id="KW-0963">Cytoplasm</keyword>
<comment type="similarity">
    <text evidence="1 3">Belongs to the RRF family.</text>
</comment>
<evidence type="ECO:0000256" key="2">
    <source>
        <dbReference type="ARBA" id="ARBA00022917"/>
    </source>
</evidence>
<dbReference type="PANTHER" id="PTHR20982">
    <property type="entry name" value="RIBOSOME RECYCLING FACTOR"/>
    <property type="match status" value="1"/>
</dbReference>
<dbReference type="FunFam" id="3.30.1360.40:FF:000001">
    <property type="entry name" value="Ribosome-recycling factor"/>
    <property type="match status" value="1"/>
</dbReference>
<dbReference type="AlphaFoldDB" id="A0A1F5FFB5"/>
<dbReference type="GO" id="GO:0005737">
    <property type="term" value="C:cytoplasm"/>
    <property type="evidence" value="ECO:0007669"/>
    <property type="project" value="UniProtKB-SubCell"/>
</dbReference>
<protein>
    <recommendedName>
        <fullName evidence="3">Ribosome-recycling factor</fullName>
        <shortName evidence="3">RRF</shortName>
    </recommendedName>
    <alternativeName>
        <fullName evidence="3">Ribosome-releasing factor</fullName>
    </alternativeName>
</protein>
<comment type="function">
    <text evidence="3">Responsible for the release of ribosomes from messenger RNA at the termination of protein biosynthesis. May increase the efficiency of translation by recycling ribosomes from one round of translation to another.</text>
</comment>
<evidence type="ECO:0000256" key="3">
    <source>
        <dbReference type="HAMAP-Rule" id="MF_00040"/>
    </source>
</evidence>
<dbReference type="SUPFAM" id="SSF55194">
    <property type="entry name" value="Ribosome recycling factor, RRF"/>
    <property type="match status" value="1"/>
</dbReference>
<dbReference type="NCBIfam" id="TIGR00496">
    <property type="entry name" value="frr"/>
    <property type="match status" value="1"/>
</dbReference>
<dbReference type="GO" id="GO:0043023">
    <property type="term" value="F:ribosomal large subunit binding"/>
    <property type="evidence" value="ECO:0007669"/>
    <property type="project" value="TreeGrafter"/>
</dbReference>
<feature type="domain" description="Ribosome recycling factor" evidence="4">
    <location>
        <begin position="22"/>
        <end position="183"/>
    </location>
</feature>
<dbReference type="InterPro" id="IPR023584">
    <property type="entry name" value="Ribosome_recyc_fac_dom"/>
</dbReference>
<evidence type="ECO:0000256" key="1">
    <source>
        <dbReference type="ARBA" id="ARBA00005912"/>
    </source>
</evidence>
<gene>
    <name evidence="3" type="primary">frr</name>
    <name evidence="5" type="ORF">A2368_00220</name>
</gene>
<dbReference type="Gene3D" id="1.10.132.20">
    <property type="entry name" value="Ribosome-recycling factor"/>
    <property type="match status" value="1"/>
</dbReference>
<dbReference type="Gene3D" id="3.30.1360.40">
    <property type="match status" value="1"/>
</dbReference>
<dbReference type="InterPro" id="IPR036191">
    <property type="entry name" value="RRF_sf"/>
</dbReference>
<evidence type="ECO:0000259" key="4">
    <source>
        <dbReference type="Pfam" id="PF01765"/>
    </source>
</evidence>
<organism evidence="5 6">
    <name type="scientific">Candidatus Collierbacteria bacterium RIFOXYB1_FULL_49_13</name>
    <dbReference type="NCBI Taxonomy" id="1817728"/>
    <lineage>
        <taxon>Bacteria</taxon>
        <taxon>Candidatus Collieribacteriota</taxon>
    </lineage>
</organism>
<dbReference type="PANTHER" id="PTHR20982:SF3">
    <property type="entry name" value="MITOCHONDRIAL RIBOSOME RECYCLING FACTOR PSEUDO 1"/>
    <property type="match status" value="1"/>
</dbReference>